<dbReference type="AlphaFoldDB" id="A0AA38LSL1"/>
<dbReference type="EMBL" id="JAHRHJ020000001">
    <property type="protein sequence ID" value="KAH9332047.1"/>
    <property type="molecule type" value="Genomic_DNA"/>
</dbReference>
<feature type="non-terminal residue" evidence="1">
    <location>
        <position position="1"/>
    </location>
</feature>
<comment type="caution">
    <text evidence="1">The sequence shown here is derived from an EMBL/GenBank/DDBJ whole genome shotgun (WGS) entry which is preliminary data.</text>
</comment>
<sequence length="61" mass="6326">SPDPADSCTSGPDVPFASGLFVLISADPAGSRTSRTCVLFILDEDLGKIFLLSADSGILRL</sequence>
<reference evidence="1 2" key="1">
    <citation type="journal article" date="2021" name="Nat. Plants">
        <title>The Taxus genome provides insights into paclitaxel biosynthesis.</title>
        <authorList>
            <person name="Xiong X."/>
            <person name="Gou J."/>
            <person name="Liao Q."/>
            <person name="Li Y."/>
            <person name="Zhou Q."/>
            <person name="Bi G."/>
            <person name="Li C."/>
            <person name="Du R."/>
            <person name="Wang X."/>
            <person name="Sun T."/>
            <person name="Guo L."/>
            <person name="Liang H."/>
            <person name="Lu P."/>
            <person name="Wu Y."/>
            <person name="Zhang Z."/>
            <person name="Ro D.K."/>
            <person name="Shang Y."/>
            <person name="Huang S."/>
            <person name="Yan J."/>
        </authorList>
    </citation>
    <scope>NUCLEOTIDE SEQUENCE [LARGE SCALE GENOMIC DNA]</scope>
    <source>
        <strain evidence="1">Ta-2019</strain>
    </source>
</reference>
<feature type="non-terminal residue" evidence="1">
    <location>
        <position position="61"/>
    </location>
</feature>
<proteinExistence type="predicted"/>
<protein>
    <submittedName>
        <fullName evidence="1">Uncharacterized protein</fullName>
    </submittedName>
</protein>
<evidence type="ECO:0000313" key="2">
    <source>
        <dbReference type="Proteomes" id="UP000824469"/>
    </source>
</evidence>
<keyword evidence="2" id="KW-1185">Reference proteome</keyword>
<organism evidence="1 2">
    <name type="scientific">Taxus chinensis</name>
    <name type="common">Chinese yew</name>
    <name type="synonym">Taxus wallichiana var. chinensis</name>
    <dbReference type="NCBI Taxonomy" id="29808"/>
    <lineage>
        <taxon>Eukaryota</taxon>
        <taxon>Viridiplantae</taxon>
        <taxon>Streptophyta</taxon>
        <taxon>Embryophyta</taxon>
        <taxon>Tracheophyta</taxon>
        <taxon>Spermatophyta</taxon>
        <taxon>Pinopsida</taxon>
        <taxon>Pinidae</taxon>
        <taxon>Conifers II</taxon>
        <taxon>Cupressales</taxon>
        <taxon>Taxaceae</taxon>
        <taxon>Taxus</taxon>
    </lineage>
</organism>
<gene>
    <name evidence="1" type="ORF">KI387_004155</name>
</gene>
<name>A0AA38LSL1_TAXCH</name>
<dbReference type="Proteomes" id="UP000824469">
    <property type="component" value="Unassembled WGS sequence"/>
</dbReference>
<evidence type="ECO:0000313" key="1">
    <source>
        <dbReference type="EMBL" id="KAH9332047.1"/>
    </source>
</evidence>
<accession>A0AA38LSL1</accession>